<dbReference type="Proteomes" id="UP000887013">
    <property type="component" value="Unassembled WGS sequence"/>
</dbReference>
<comment type="caution">
    <text evidence="1">The sequence shown here is derived from an EMBL/GenBank/DDBJ whole genome shotgun (WGS) entry which is preliminary data.</text>
</comment>
<organism evidence="1 2">
    <name type="scientific">Nephila pilipes</name>
    <name type="common">Giant wood spider</name>
    <name type="synonym">Nephila maculata</name>
    <dbReference type="NCBI Taxonomy" id="299642"/>
    <lineage>
        <taxon>Eukaryota</taxon>
        <taxon>Metazoa</taxon>
        <taxon>Ecdysozoa</taxon>
        <taxon>Arthropoda</taxon>
        <taxon>Chelicerata</taxon>
        <taxon>Arachnida</taxon>
        <taxon>Araneae</taxon>
        <taxon>Araneomorphae</taxon>
        <taxon>Entelegynae</taxon>
        <taxon>Araneoidea</taxon>
        <taxon>Nephilidae</taxon>
        <taxon>Nephila</taxon>
    </lineage>
</organism>
<evidence type="ECO:0000313" key="2">
    <source>
        <dbReference type="Proteomes" id="UP000887013"/>
    </source>
</evidence>
<dbReference type="AlphaFoldDB" id="A0A8X6NXH6"/>
<evidence type="ECO:0000313" key="1">
    <source>
        <dbReference type="EMBL" id="GFT36537.1"/>
    </source>
</evidence>
<accession>A0A8X6NXH6</accession>
<sequence length="169" mass="19968">MKNRFYLRHRDNKHENPDLFKEELLQLQEAWRVYRKRDACIRESSECPIECLRAEKLQDIWTTVYKKDQVTFIILDTAITSVIKASVVINEELDLLVHIGQRNIDQLSKYKFPIKVNNVIVVHEILYELALKVQMKSSHDFPKAFDFIVDLLENMLSDLDDDKKLCSIS</sequence>
<keyword evidence="2" id="KW-1185">Reference proteome</keyword>
<reference evidence="1" key="1">
    <citation type="submission" date="2020-08" db="EMBL/GenBank/DDBJ databases">
        <title>Multicomponent nature underlies the extraordinary mechanical properties of spider dragline silk.</title>
        <authorList>
            <person name="Kono N."/>
            <person name="Nakamura H."/>
            <person name="Mori M."/>
            <person name="Yoshida Y."/>
            <person name="Ohtoshi R."/>
            <person name="Malay A.D."/>
            <person name="Moran D.A.P."/>
            <person name="Tomita M."/>
            <person name="Numata K."/>
            <person name="Arakawa K."/>
        </authorList>
    </citation>
    <scope>NUCLEOTIDE SEQUENCE</scope>
</reference>
<gene>
    <name evidence="1" type="ORF">NPIL_52101</name>
</gene>
<proteinExistence type="predicted"/>
<name>A0A8X6NXH6_NEPPI</name>
<dbReference type="EMBL" id="BMAW01013953">
    <property type="protein sequence ID" value="GFT36537.1"/>
    <property type="molecule type" value="Genomic_DNA"/>
</dbReference>
<protein>
    <submittedName>
        <fullName evidence="1">Uncharacterized protein</fullName>
    </submittedName>
</protein>